<keyword evidence="2" id="KW-1185">Reference proteome</keyword>
<protein>
    <submittedName>
        <fullName evidence="1">Uncharacterized protein</fullName>
    </submittedName>
</protein>
<comment type="caution">
    <text evidence="1">The sequence shown here is derived from an EMBL/GenBank/DDBJ whole genome shotgun (WGS) entry which is preliminary data.</text>
</comment>
<dbReference type="Proteomes" id="UP000007148">
    <property type="component" value="Unassembled WGS sequence"/>
</dbReference>
<dbReference type="EMBL" id="CAFZ01001231">
    <property type="protein sequence ID" value="CCA77062.1"/>
    <property type="molecule type" value="Genomic_DNA"/>
</dbReference>
<name>G4U0G9_SERID</name>
<sequence length="358" mass="40373">MAEPISITIAAVTAVRFCPLVRPRNSQRLEVLGAAKGIVAMIDKEEHQKHQKNASVTDLEASVNALKEDMSNYGLFLNTMFAEDANQRARIRLCSDPEGCEALNHLDVSLKAAQLLLEQNEVIETTLSASESTRVGPVKRPPIGELVTSLFRTTLTPNDGTIDKLMSTTKDVDICRGNCNRSFKRVWNLYQLYQQPPNRQASITSIRSDGIEGALDDVELAFYKRPFSVSAEGSVRVAFNSLSMLNRTSENSTKHMKLMKDIGHRWAQSGMDRNDFLGQPGKPISKIQALGRLQTSLFELIWSGTIEQMKRPQNIEILAQEKSEFKTELEIRHRFLWNGQSWEVIVPQRAHWRTYSAI</sequence>
<dbReference type="HOGENOM" id="CLU_774145_0_0_1"/>
<reference evidence="1 2" key="1">
    <citation type="journal article" date="2011" name="PLoS Pathog.">
        <title>Endophytic Life Strategies Decoded by Genome and Transcriptome Analyses of the Mutualistic Root Symbiont Piriformospora indica.</title>
        <authorList>
            <person name="Zuccaro A."/>
            <person name="Lahrmann U."/>
            <person name="Guldener U."/>
            <person name="Langen G."/>
            <person name="Pfiffi S."/>
            <person name="Biedenkopf D."/>
            <person name="Wong P."/>
            <person name="Samans B."/>
            <person name="Grimm C."/>
            <person name="Basiewicz M."/>
            <person name="Murat C."/>
            <person name="Martin F."/>
            <person name="Kogel K.H."/>
        </authorList>
    </citation>
    <scope>NUCLEOTIDE SEQUENCE [LARGE SCALE GENOMIC DNA]</scope>
    <source>
        <strain evidence="1 2">DSM 11827</strain>
    </source>
</reference>
<dbReference type="AlphaFoldDB" id="G4U0G9"/>
<organism evidence="1 2">
    <name type="scientific">Serendipita indica (strain DSM 11827)</name>
    <name type="common">Root endophyte fungus</name>
    <name type="synonym">Piriformospora indica</name>
    <dbReference type="NCBI Taxonomy" id="1109443"/>
    <lineage>
        <taxon>Eukaryota</taxon>
        <taxon>Fungi</taxon>
        <taxon>Dikarya</taxon>
        <taxon>Basidiomycota</taxon>
        <taxon>Agaricomycotina</taxon>
        <taxon>Agaricomycetes</taxon>
        <taxon>Sebacinales</taxon>
        <taxon>Serendipitaceae</taxon>
        <taxon>Serendipita</taxon>
    </lineage>
</organism>
<accession>G4U0G9</accession>
<evidence type="ECO:0000313" key="1">
    <source>
        <dbReference type="EMBL" id="CCA77062.1"/>
    </source>
</evidence>
<dbReference type="InParanoid" id="G4U0G9"/>
<proteinExistence type="predicted"/>
<evidence type="ECO:0000313" key="2">
    <source>
        <dbReference type="Proteomes" id="UP000007148"/>
    </source>
</evidence>
<gene>
    <name evidence="1" type="ORF">PIIN_11047</name>
</gene>
<dbReference type="OrthoDB" id="3307490at2759"/>